<feature type="region of interest" description="Disordered" evidence="5">
    <location>
        <begin position="511"/>
        <end position="538"/>
    </location>
</feature>
<evidence type="ECO:0000256" key="3">
    <source>
        <dbReference type="ARBA" id="ARBA00023242"/>
    </source>
</evidence>
<dbReference type="InterPro" id="IPR006600">
    <property type="entry name" value="HTH_CenpB_DNA-bd_dom"/>
</dbReference>
<dbReference type="InterPro" id="IPR004875">
    <property type="entry name" value="DDE_SF_endonuclease_dom"/>
</dbReference>
<dbReference type="Pfam" id="PF03221">
    <property type="entry name" value="HTH_Tnp_Tc5"/>
    <property type="match status" value="1"/>
</dbReference>
<evidence type="ECO:0000259" key="6">
    <source>
        <dbReference type="PROSITE" id="PS50960"/>
    </source>
</evidence>
<dbReference type="InterPro" id="IPR007889">
    <property type="entry name" value="HTH_Psq"/>
</dbReference>
<dbReference type="SUPFAM" id="SSF46689">
    <property type="entry name" value="Homeodomain-like"/>
    <property type="match status" value="2"/>
</dbReference>
<evidence type="ECO:0000256" key="2">
    <source>
        <dbReference type="ARBA" id="ARBA00023125"/>
    </source>
</evidence>
<evidence type="ECO:0000313" key="8">
    <source>
        <dbReference type="EMBL" id="KAK3869492.1"/>
    </source>
</evidence>
<evidence type="ECO:0000256" key="1">
    <source>
        <dbReference type="ARBA" id="ARBA00004123"/>
    </source>
</evidence>
<dbReference type="EMBL" id="JAWQEG010002827">
    <property type="protein sequence ID" value="KAK3869492.1"/>
    <property type="molecule type" value="Genomic_DNA"/>
</dbReference>
<dbReference type="InterPro" id="IPR009057">
    <property type="entry name" value="Homeodomain-like_sf"/>
</dbReference>
<feature type="region of interest" description="Disordered" evidence="5">
    <location>
        <begin position="558"/>
        <end position="851"/>
    </location>
</feature>
<comment type="subcellular location">
    <subcellularLocation>
        <location evidence="1 4">Nucleus</location>
    </subcellularLocation>
</comment>
<keyword evidence="9" id="KW-1185">Reference proteome</keyword>
<feature type="domain" description="HTH psq-type" evidence="6">
    <location>
        <begin position="20"/>
        <end position="71"/>
    </location>
</feature>
<dbReference type="Pfam" id="PF04218">
    <property type="entry name" value="CENP-B_N"/>
    <property type="match status" value="1"/>
</dbReference>
<dbReference type="PROSITE" id="PS50960">
    <property type="entry name" value="HTH_PSQ"/>
    <property type="match status" value="1"/>
</dbReference>
<keyword evidence="2 4" id="KW-0238">DNA-binding</keyword>
<dbReference type="PANTHER" id="PTHR19303:SF73">
    <property type="entry name" value="PROTEIN PDC2"/>
    <property type="match status" value="1"/>
</dbReference>
<dbReference type="AlphaFoldDB" id="A0AAE1FAG5"/>
<accession>A0AAE1FAG5</accession>
<evidence type="ECO:0000259" key="7">
    <source>
        <dbReference type="PROSITE" id="PS51253"/>
    </source>
</evidence>
<organism evidence="8 9">
    <name type="scientific">Petrolisthes cinctipes</name>
    <name type="common">Flat porcelain crab</name>
    <dbReference type="NCBI Taxonomy" id="88211"/>
    <lineage>
        <taxon>Eukaryota</taxon>
        <taxon>Metazoa</taxon>
        <taxon>Ecdysozoa</taxon>
        <taxon>Arthropoda</taxon>
        <taxon>Crustacea</taxon>
        <taxon>Multicrustacea</taxon>
        <taxon>Malacostraca</taxon>
        <taxon>Eumalacostraca</taxon>
        <taxon>Eucarida</taxon>
        <taxon>Decapoda</taxon>
        <taxon>Pleocyemata</taxon>
        <taxon>Anomura</taxon>
        <taxon>Galatheoidea</taxon>
        <taxon>Porcellanidae</taxon>
        <taxon>Petrolisthes</taxon>
    </lineage>
</organism>
<evidence type="ECO:0000256" key="4">
    <source>
        <dbReference type="PROSITE-ProRule" id="PRU00320"/>
    </source>
</evidence>
<sequence>MAGRAPKPPTVAERNTKAPGREIKKRKNLTYAEKLEIIKKIDGGVKKRAVGVQFGINESTVRGIYAKREYIRNHIRMSNSEGALNVKRSRNQVLLKTEQLLGRYMDRMARRNESVDTKDIMDTALDIYGRVARKLGVQQPPLFLASKGWLDKFIRRQKVTSKVLSGEAASANTDAARDYPEELRNIIEEGGYTPDQIFNMDETNFYWKTLPKRTFITERSVKVRGRKPIRQRFTLCFTTNATGTCRLKPTVIHRAVKPRAYKHQDMKKINVHWMTSKKGYMNQFRMMKDATRDDALLQSLVDSNDDDEDSDDQQRNDNEHEKNVLSYWKNYNIKQAVDLVVECWNNVTQRTIHHAWRKILAALPEENRGNVAGEIQSVKEVAEAAAAEARQVPGGGFDNTNVDDIMDLIRPPPPTAAEILEEEELAEEEGDEEEEEGGGESGRPGALSVSKELIELGDRMQHLLEQDRTINSEARCAFVLKALEGYHDQYNAHVNNFRQRQITDFLRRRNEAQEPQPGPSHATSDSENEDNNFEGFGPFQTAAEADNFLDAVVEHRRGGIQPATPSPSLSQPATPSPSLSQPATPSPSLSQPANPSPSLSQPATPSPSLSQPATPSPSLSQPATPSPSLSQPATPSPSLSQPATPSPSLSQPATPSPSLSQPATPSPSLSQPATPSPSLSQPATPSPSLSQPATPSPSLSQPATPSPSLSQPATPSPSLSQPATPSPSLSQPATPSPSLSQPATPSPSLSQPATPSPSLSQPATPSPSLSQPATPSRSLSQPATPSPSLSQPATPSPSLSQPATPSPSLSQPATPSPSLSQPATPSPSLSQPVPSVDTRTTFSVNERNNSS</sequence>
<dbReference type="PROSITE" id="PS51253">
    <property type="entry name" value="HTH_CENPB"/>
    <property type="match status" value="1"/>
</dbReference>
<feature type="region of interest" description="Disordered" evidence="5">
    <location>
        <begin position="423"/>
        <end position="446"/>
    </location>
</feature>
<feature type="region of interest" description="Disordered" evidence="5">
    <location>
        <begin position="1"/>
        <end position="23"/>
    </location>
</feature>
<gene>
    <name evidence="8" type="ORF">Pcinc_025202</name>
</gene>
<dbReference type="InterPro" id="IPR050863">
    <property type="entry name" value="CenT-Element_Derived"/>
</dbReference>
<feature type="compositionally biased region" description="Polar residues" evidence="5">
    <location>
        <begin position="566"/>
        <end position="823"/>
    </location>
</feature>
<dbReference type="Pfam" id="PF03184">
    <property type="entry name" value="DDE_1"/>
    <property type="match status" value="1"/>
</dbReference>
<dbReference type="GO" id="GO:0003677">
    <property type="term" value="F:DNA binding"/>
    <property type="evidence" value="ECO:0007669"/>
    <property type="project" value="UniProtKB-UniRule"/>
</dbReference>
<feature type="compositionally biased region" description="Low complexity" evidence="5">
    <location>
        <begin position="826"/>
        <end position="836"/>
    </location>
</feature>
<proteinExistence type="predicted"/>
<comment type="caution">
    <text evidence="8">The sequence shown here is derived from an EMBL/GenBank/DDBJ whole genome shotgun (WGS) entry which is preliminary data.</text>
</comment>
<dbReference type="Proteomes" id="UP001286313">
    <property type="component" value="Unassembled WGS sequence"/>
</dbReference>
<evidence type="ECO:0000256" key="5">
    <source>
        <dbReference type="SAM" id="MobiDB-lite"/>
    </source>
</evidence>
<keyword evidence="3 4" id="KW-0539">Nucleus</keyword>
<feature type="compositionally biased region" description="Polar residues" evidence="5">
    <location>
        <begin position="837"/>
        <end position="851"/>
    </location>
</feature>
<dbReference type="Gene3D" id="1.10.10.60">
    <property type="entry name" value="Homeodomain-like"/>
    <property type="match status" value="1"/>
</dbReference>
<feature type="DNA-binding region" description="H-T-H motif" evidence="4">
    <location>
        <begin position="47"/>
        <end position="67"/>
    </location>
</feature>
<evidence type="ECO:0000313" key="9">
    <source>
        <dbReference type="Proteomes" id="UP001286313"/>
    </source>
</evidence>
<dbReference type="PANTHER" id="PTHR19303">
    <property type="entry name" value="TRANSPOSON"/>
    <property type="match status" value="1"/>
</dbReference>
<evidence type="ECO:0008006" key="10">
    <source>
        <dbReference type="Google" id="ProtNLM"/>
    </source>
</evidence>
<feature type="domain" description="HTH CENPB-type" evidence="7">
    <location>
        <begin position="85"/>
        <end position="163"/>
    </location>
</feature>
<feature type="compositionally biased region" description="Acidic residues" evidence="5">
    <location>
        <begin position="423"/>
        <end position="438"/>
    </location>
</feature>
<name>A0AAE1FAG5_PETCI</name>
<reference evidence="8" key="1">
    <citation type="submission" date="2023-10" db="EMBL/GenBank/DDBJ databases">
        <title>Genome assemblies of two species of porcelain crab, Petrolisthes cinctipes and Petrolisthes manimaculis (Anomura: Porcellanidae).</title>
        <authorList>
            <person name="Angst P."/>
        </authorList>
    </citation>
    <scope>NUCLEOTIDE SEQUENCE</scope>
    <source>
        <strain evidence="8">PB745_01</strain>
        <tissue evidence="8">Gill</tissue>
    </source>
</reference>
<dbReference type="GO" id="GO:0005634">
    <property type="term" value="C:nucleus"/>
    <property type="evidence" value="ECO:0007669"/>
    <property type="project" value="UniProtKB-SubCell"/>
</dbReference>
<protein>
    <recommendedName>
        <fullName evidence="10">HTH CENPB-type domain-containing protein</fullName>
    </recommendedName>
</protein>